<evidence type="ECO:0000313" key="9">
    <source>
        <dbReference type="Proteomes" id="UP000002630"/>
    </source>
</evidence>
<reference evidence="8 9" key="1">
    <citation type="journal article" date="2010" name="Nature">
        <title>The Ectocarpus genome and the independent evolution of multicellularity in brown algae.</title>
        <authorList>
            <person name="Cock J.M."/>
            <person name="Sterck L."/>
            <person name="Rouze P."/>
            <person name="Scornet D."/>
            <person name="Allen A.E."/>
            <person name="Amoutzias G."/>
            <person name="Anthouard V."/>
            <person name="Artiguenave F."/>
            <person name="Aury J.M."/>
            <person name="Badger J.H."/>
            <person name="Beszteri B."/>
            <person name="Billiau K."/>
            <person name="Bonnet E."/>
            <person name="Bothwell J.H."/>
            <person name="Bowler C."/>
            <person name="Boyen C."/>
            <person name="Brownlee C."/>
            <person name="Carrano C.J."/>
            <person name="Charrier B."/>
            <person name="Cho G.Y."/>
            <person name="Coelho S.M."/>
            <person name="Collen J."/>
            <person name="Corre E."/>
            <person name="Da Silva C."/>
            <person name="Delage L."/>
            <person name="Delaroque N."/>
            <person name="Dittami S.M."/>
            <person name="Doulbeau S."/>
            <person name="Elias M."/>
            <person name="Farnham G."/>
            <person name="Gachon C.M."/>
            <person name="Gschloessl B."/>
            <person name="Heesch S."/>
            <person name="Jabbari K."/>
            <person name="Jubin C."/>
            <person name="Kawai H."/>
            <person name="Kimura K."/>
            <person name="Kloareg B."/>
            <person name="Kupper F.C."/>
            <person name="Lang D."/>
            <person name="Le Bail A."/>
            <person name="Leblanc C."/>
            <person name="Lerouge P."/>
            <person name="Lohr M."/>
            <person name="Lopez P.J."/>
            <person name="Martens C."/>
            <person name="Maumus F."/>
            <person name="Michel G."/>
            <person name="Miranda-Saavedra D."/>
            <person name="Morales J."/>
            <person name="Moreau H."/>
            <person name="Motomura T."/>
            <person name="Nagasato C."/>
            <person name="Napoli C.A."/>
            <person name="Nelson D.R."/>
            <person name="Nyvall-Collen P."/>
            <person name="Peters A.F."/>
            <person name="Pommier C."/>
            <person name="Potin P."/>
            <person name="Poulain J."/>
            <person name="Quesneville H."/>
            <person name="Read B."/>
            <person name="Rensing S.A."/>
            <person name="Ritter A."/>
            <person name="Rousvoal S."/>
            <person name="Samanta M."/>
            <person name="Samson G."/>
            <person name="Schroeder D.C."/>
            <person name="Segurens B."/>
            <person name="Strittmatter M."/>
            <person name="Tonon T."/>
            <person name="Tregear J.W."/>
            <person name="Valentin K."/>
            <person name="von Dassow P."/>
            <person name="Yamagishi T."/>
            <person name="Van de Peer Y."/>
            <person name="Wincker P."/>
        </authorList>
    </citation>
    <scope>NUCLEOTIDE SEQUENCE [LARGE SCALE GENOMIC DNA]</scope>
    <source>
        <strain evidence="9">Ec32 / CCAP1310/4</strain>
    </source>
</reference>
<dbReference type="InterPro" id="IPR001653">
    <property type="entry name" value="DAP_epimerase_DapF"/>
</dbReference>
<keyword evidence="9" id="KW-1185">Reference proteome</keyword>
<dbReference type="InterPro" id="IPR018510">
    <property type="entry name" value="DAP_epimerase_AS"/>
</dbReference>
<dbReference type="PROSITE" id="PS01326">
    <property type="entry name" value="DAP_EPIMERASE"/>
    <property type="match status" value="1"/>
</dbReference>
<accession>D7G034</accession>
<dbReference type="InParanoid" id="D7G034"/>
<organism evidence="8 9">
    <name type="scientific">Ectocarpus siliculosus</name>
    <name type="common">Brown alga</name>
    <name type="synonym">Conferva siliculosa</name>
    <dbReference type="NCBI Taxonomy" id="2880"/>
    <lineage>
        <taxon>Eukaryota</taxon>
        <taxon>Sar</taxon>
        <taxon>Stramenopiles</taxon>
        <taxon>Ochrophyta</taxon>
        <taxon>PX clade</taxon>
        <taxon>Phaeophyceae</taxon>
        <taxon>Ectocarpales</taxon>
        <taxon>Ectocarpaceae</taxon>
        <taxon>Ectocarpus</taxon>
    </lineage>
</organism>
<evidence type="ECO:0000256" key="3">
    <source>
        <dbReference type="ARBA" id="ARBA00013080"/>
    </source>
</evidence>
<evidence type="ECO:0000256" key="1">
    <source>
        <dbReference type="ARBA" id="ARBA00005196"/>
    </source>
</evidence>
<dbReference type="EMBL" id="FN648588">
    <property type="protein sequence ID" value="CBJ32916.1"/>
    <property type="molecule type" value="Genomic_DNA"/>
</dbReference>
<protein>
    <recommendedName>
        <fullName evidence="3">diaminopimelate epimerase</fullName>
        <ecNumber evidence="3">5.1.1.7</ecNumber>
    </recommendedName>
</protein>
<dbReference type="eggNOG" id="ENOG502QQKJ">
    <property type="taxonomic scope" value="Eukaryota"/>
</dbReference>
<name>D7G034_ECTSI</name>
<dbReference type="AlphaFoldDB" id="D7G034"/>
<comment type="pathway">
    <text evidence="1">Amino-acid biosynthesis; L-lysine biosynthesis via DAP pathway; DL-2,6-diaminopimelate from LL-2,6-diaminopimelate: step 1/1.</text>
</comment>
<dbReference type="OMA" id="GIRCFAR"/>
<dbReference type="GO" id="GO:0005829">
    <property type="term" value="C:cytosol"/>
    <property type="evidence" value="ECO:0007669"/>
    <property type="project" value="TreeGrafter"/>
</dbReference>
<dbReference type="PANTHER" id="PTHR31689:SF0">
    <property type="entry name" value="DIAMINOPIMELATE EPIMERASE"/>
    <property type="match status" value="1"/>
</dbReference>
<evidence type="ECO:0000313" key="8">
    <source>
        <dbReference type="EMBL" id="CBJ32916.1"/>
    </source>
</evidence>
<dbReference type="Proteomes" id="UP000002630">
    <property type="component" value="Linkage Group LG16"/>
</dbReference>
<evidence type="ECO:0000256" key="4">
    <source>
        <dbReference type="ARBA" id="ARBA00022605"/>
    </source>
</evidence>
<dbReference type="UniPathway" id="UPA00034">
    <property type="reaction ID" value="UER00025"/>
</dbReference>
<comment type="similarity">
    <text evidence="2">Belongs to the diaminopimelate epimerase family.</text>
</comment>
<dbReference type="PANTHER" id="PTHR31689">
    <property type="entry name" value="DIAMINOPIMELATE EPIMERASE, CHLOROPLASTIC"/>
    <property type="match status" value="1"/>
</dbReference>
<evidence type="ECO:0000256" key="7">
    <source>
        <dbReference type="ARBA" id="ARBA00051712"/>
    </source>
</evidence>
<evidence type="ECO:0000256" key="6">
    <source>
        <dbReference type="ARBA" id="ARBA00023235"/>
    </source>
</evidence>
<dbReference type="HAMAP" id="MF_00197">
    <property type="entry name" value="DAP_epimerase"/>
    <property type="match status" value="1"/>
</dbReference>
<comment type="catalytic activity">
    <reaction evidence="7">
        <text>(2S,6S)-2,6-diaminopimelate = meso-2,6-diaminopimelate</text>
        <dbReference type="Rhea" id="RHEA:15393"/>
        <dbReference type="ChEBI" id="CHEBI:57609"/>
        <dbReference type="ChEBI" id="CHEBI:57791"/>
        <dbReference type="EC" id="5.1.1.7"/>
    </reaction>
</comment>
<dbReference type="SUPFAM" id="SSF54506">
    <property type="entry name" value="Diaminopimelate epimerase-like"/>
    <property type="match status" value="2"/>
</dbReference>
<dbReference type="Gene3D" id="3.10.310.10">
    <property type="entry name" value="Diaminopimelate Epimerase, Chain A, domain 1"/>
    <property type="match status" value="2"/>
</dbReference>
<dbReference type="STRING" id="2880.D7G034"/>
<dbReference type="NCBIfam" id="TIGR00652">
    <property type="entry name" value="DapF"/>
    <property type="match status" value="1"/>
</dbReference>
<dbReference type="Pfam" id="PF01678">
    <property type="entry name" value="DAP_epimerase"/>
    <property type="match status" value="2"/>
</dbReference>
<keyword evidence="6 8" id="KW-0413">Isomerase</keyword>
<dbReference type="OrthoDB" id="4768at2759"/>
<evidence type="ECO:0000256" key="5">
    <source>
        <dbReference type="ARBA" id="ARBA00023154"/>
    </source>
</evidence>
<dbReference type="EC" id="5.1.1.7" evidence="3"/>
<sequence length="285" mass="30648">MSATKLVPFSKYQGLGNDFILVDNREETEPMLTAEESASLCDRRYGIGGDGVIFALPGSDEMDYSMRIINSDGSEPEMCGNGIRCMARFLADLEGKKKAEYKIHTLAGTIIPMAREDGLVTVDMGPPELNGPKVPSTLPTNDDGVVLKEPIKVDGKDWEVTCVSMGNPHAVVFVPDVDALDLPTIGPQFETHPSFPAKINTEFVQVLNRGHVKMVVWERGCGITQACGTGACALVVASVLAGLADRKCTVTLPGGDLQIEWRESDGKVYMTGPAELAFQGDAVVR</sequence>
<gene>
    <name evidence="8" type="ORF">Esi_0391_0022</name>
</gene>
<dbReference type="FunFam" id="3.10.310.10:FF:000009">
    <property type="entry name" value="Diaminopimelate epimerase chloroplastic"/>
    <property type="match status" value="1"/>
</dbReference>
<dbReference type="GO" id="GO:0009089">
    <property type="term" value="P:lysine biosynthetic process via diaminopimelate"/>
    <property type="evidence" value="ECO:0007669"/>
    <property type="project" value="UniProtKB-UniPathway"/>
</dbReference>
<dbReference type="EMBL" id="FN649741">
    <property type="protein sequence ID" value="CBJ32916.1"/>
    <property type="molecule type" value="Genomic_DNA"/>
</dbReference>
<dbReference type="GO" id="GO:0008837">
    <property type="term" value="F:diaminopimelate epimerase activity"/>
    <property type="evidence" value="ECO:0007669"/>
    <property type="project" value="UniProtKB-EC"/>
</dbReference>
<evidence type="ECO:0000256" key="2">
    <source>
        <dbReference type="ARBA" id="ARBA00010219"/>
    </source>
</evidence>
<keyword evidence="5" id="KW-0457">Lysine biosynthesis</keyword>
<proteinExistence type="inferred from homology"/>
<keyword evidence="4" id="KW-0028">Amino-acid biosynthesis</keyword>